<dbReference type="EMBL" id="AJAN01000021">
    <property type="protein sequence ID" value="EOH89736.1"/>
    <property type="molecule type" value="Genomic_DNA"/>
</dbReference>
<reference evidence="1 2" key="1">
    <citation type="submission" date="2013-02" db="EMBL/GenBank/DDBJ databases">
        <title>The Genome Sequence of Enterococcus villorum ATCC_700913.</title>
        <authorList>
            <consortium name="The Broad Institute Genome Sequencing Platform"/>
            <consortium name="The Broad Institute Genome Sequencing Center for Infectious Disease"/>
            <person name="Earl A.M."/>
            <person name="Gilmore M.S."/>
            <person name="Lebreton F."/>
            <person name="Walker B."/>
            <person name="Young S.K."/>
            <person name="Zeng Q."/>
            <person name="Gargeya S."/>
            <person name="Fitzgerald M."/>
            <person name="Haas B."/>
            <person name="Abouelleil A."/>
            <person name="Alvarado L."/>
            <person name="Arachchi H.M."/>
            <person name="Berlin A.M."/>
            <person name="Chapman S.B."/>
            <person name="Dewar J."/>
            <person name="Goldberg J."/>
            <person name="Griggs A."/>
            <person name="Gujja S."/>
            <person name="Hansen M."/>
            <person name="Howarth C."/>
            <person name="Imamovic A."/>
            <person name="Larimer J."/>
            <person name="McCowan C."/>
            <person name="Murphy C."/>
            <person name="Neiman D."/>
            <person name="Pearson M."/>
            <person name="Priest M."/>
            <person name="Roberts A."/>
            <person name="Saif S."/>
            <person name="Shea T."/>
            <person name="Sisk P."/>
            <person name="Sykes S."/>
            <person name="Wortman J."/>
            <person name="Nusbaum C."/>
            <person name="Birren B."/>
        </authorList>
    </citation>
    <scope>NUCLEOTIDE SEQUENCE [LARGE SCALE GENOMIC DNA]</scope>
    <source>
        <strain evidence="1 2">ATCC 700913</strain>
    </source>
</reference>
<proteinExistence type="predicted"/>
<gene>
    <name evidence="1" type="ORF">UAO_00980</name>
</gene>
<comment type="caution">
    <text evidence="1">The sequence shown here is derived from an EMBL/GenBank/DDBJ whole genome shotgun (WGS) entry which is preliminary data.</text>
</comment>
<evidence type="ECO:0000313" key="2">
    <source>
        <dbReference type="Proteomes" id="UP000013866"/>
    </source>
</evidence>
<dbReference type="Proteomes" id="UP000013866">
    <property type="component" value="Unassembled WGS sequence"/>
</dbReference>
<name>A0ABN0KHE3_9ENTE</name>
<organism evidence="1 2">
    <name type="scientific">Enterococcus villorum ATCC 700913</name>
    <dbReference type="NCBI Taxonomy" id="1158604"/>
    <lineage>
        <taxon>Bacteria</taxon>
        <taxon>Bacillati</taxon>
        <taxon>Bacillota</taxon>
        <taxon>Bacilli</taxon>
        <taxon>Lactobacillales</taxon>
        <taxon>Enterococcaceae</taxon>
        <taxon>Enterococcus</taxon>
    </lineage>
</organism>
<evidence type="ECO:0000313" key="1">
    <source>
        <dbReference type="EMBL" id="EOH89736.1"/>
    </source>
</evidence>
<accession>A0ABN0KHE3</accession>
<sequence length="37" mass="4424">MQTQEAVKKYLLKKKSVTKLDIFLFLSEHQFLLQLTI</sequence>
<protein>
    <submittedName>
        <fullName evidence="1">Uncharacterized protein</fullName>
    </submittedName>
</protein>
<keyword evidence="2" id="KW-1185">Reference proteome</keyword>